<dbReference type="CDD" id="cd00519">
    <property type="entry name" value="Lipase_3"/>
    <property type="match status" value="1"/>
</dbReference>
<evidence type="ECO:0000256" key="3">
    <source>
        <dbReference type="SAM" id="SignalP"/>
    </source>
</evidence>
<dbReference type="SUPFAM" id="SSF53474">
    <property type="entry name" value="alpha/beta-Hydrolases"/>
    <property type="match status" value="1"/>
</dbReference>
<evidence type="ECO:0000313" key="5">
    <source>
        <dbReference type="EMBL" id="KAK2609365.1"/>
    </source>
</evidence>
<proteinExistence type="predicted"/>
<feature type="chain" id="PRO_5042515416" description="Fungal lipase-type domain-containing protein" evidence="3">
    <location>
        <begin position="18"/>
        <end position="286"/>
    </location>
</feature>
<keyword evidence="2" id="KW-0378">Hydrolase</keyword>
<keyword evidence="6" id="KW-1185">Reference proteome</keyword>
<comment type="caution">
    <text evidence="5">The sequence shown here is derived from an EMBL/GenBank/DDBJ whole genome shotgun (WGS) entry which is preliminary data.</text>
</comment>
<dbReference type="GO" id="GO:0006629">
    <property type="term" value="P:lipid metabolic process"/>
    <property type="evidence" value="ECO:0007669"/>
    <property type="project" value="InterPro"/>
</dbReference>
<feature type="domain" description="Fungal lipase-type" evidence="4">
    <location>
        <begin position="78"/>
        <end position="215"/>
    </location>
</feature>
<name>A0AAJ0G1G4_9HYPO</name>
<dbReference type="Gene3D" id="3.40.50.1820">
    <property type="entry name" value="alpha/beta hydrolase"/>
    <property type="match status" value="1"/>
</dbReference>
<dbReference type="AlphaFoldDB" id="A0AAJ0G1G4"/>
<feature type="signal peptide" evidence="3">
    <location>
        <begin position="1"/>
        <end position="17"/>
    </location>
</feature>
<dbReference type="EMBL" id="JASWJB010000024">
    <property type="protein sequence ID" value="KAK2609365.1"/>
    <property type="molecule type" value="Genomic_DNA"/>
</dbReference>
<dbReference type="PANTHER" id="PTHR46640:SF1">
    <property type="entry name" value="FUNGAL LIPASE-LIKE DOMAIN-CONTAINING PROTEIN-RELATED"/>
    <property type="match status" value="1"/>
</dbReference>
<dbReference type="InterPro" id="IPR002921">
    <property type="entry name" value="Fungal_lipase-type"/>
</dbReference>
<evidence type="ECO:0000256" key="1">
    <source>
        <dbReference type="ARBA" id="ARBA00022729"/>
    </source>
</evidence>
<organism evidence="5 6">
    <name type="scientific">Conoideocrella luteorostrata</name>
    <dbReference type="NCBI Taxonomy" id="1105319"/>
    <lineage>
        <taxon>Eukaryota</taxon>
        <taxon>Fungi</taxon>
        <taxon>Dikarya</taxon>
        <taxon>Ascomycota</taxon>
        <taxon>Pezizomycotina</taxon>
        <taxon>Sordariomycetes</taxon>
        <taxon>Hypocreomycetidae</taxon>
        <taxon>Hypocreales</taxon>
        <taxon>Clavicipitaceae</taxon>
        <taxon>Conoideocrella</taxon>
    </lineage>
</organism>
<evidence type="ECO:0000313" key="6">
    <source>
        <dbReference type="Proteomes" id="UP001251528"/>
    </source>
</evidence>
<evidence type="ECO:0000259" key="4">
    <source>
        <dbReference type="Pfam" id="PF01764"/>
    </source>
</evidence>
<gene>
    <name evidence="5" type="ORF">QQS21_002146</name>
</gene>
<keyword evidence="1 3" id="KW-0732">Signal</keyword>
<accession>A0AAJ0G1G4</accession>
<dbReference type="Pfam" id="PF01764">
    <property type="entry name" value="Lipase_3"/>
    <property type="match status" value="1"/>
</dbReference>
<reference evidence="5" key="1">
    <citation type="submission" date="2023-06" db="EMBL/GenBank/DDBJ databases">
        <title>Conoideocrella luteorostrata (Hypocreales: Clavicipitaceae), a potential biocontrol fungus for elongate hemlock scale in United States Christmas tree production areas.</title>
        <authorList>
            <person name="Barrett H."/>
            <person name="Lovett B."/>
            <person name="Macias A.M."/>
            <person name="Stajich J.E."/>
            <person name="Kasson M.T."/>
        </authorList>
    </citation>
    <scope>NUCLEOTIDE SEQUENCE</scope>
    <source>
        <strain evidence="5">ARSEF 14590</strain>
    </source>
</reference>
<dbReference type="Proteomes" id="UP001251528">
    <property type="component" value="Unassembled WGS sequence"/>
</dbReference>
<evidence type="ECO:0000256" key="2">
    <source>
        <dbReference type="ARBA" id="ARBA00022801"/>
    </source>
</evidence>
<protein>
    <recommendedName>
        <fullName evidence="4">Fungal lipase-type domain-containing protein</fullName>
    </recommendedName>
</protein>
<dbReference type="GO" id="GO:0016787">
    <property type="term" value="F:hydrolase activity"/>
    <property type="evidence" value="ECO:0007669"/>
    <property type="project" value="UniProtKB-KW"/>
</dbReference>
<sequence length="286" mass="30412">MRGLVAIAGLLPLHALAQQPVSSDVFDKIVRYTAFSAACYDNNCAKPPFGSKIVKTFDDEPTDTQATLYRDDSAKEVIIAFRGTSSPKDLDSDLAFSLVPLSFTGASCSSCKVHKGFQSAYNSISGAVSSAVKSELSSNSGFRLIVTGHSLGGGIAAIATTSFVGQGVTVAETYTFGEPRNGDAQWAKYVTQKAPDSNYYRVTHNNDGVPQIPPTNLGYVHHSPEYFQSKDVSNTALTTFRCTLDSKSCSAGQDFGSNPINRSHLTYSNTIVGSSLFIPACGAVFP</sequence>
<dbReference type="InterPro" id="IPR051299">
    <property type="entry name" value="AB_hydrolase_lip/est"/>
</dbReference>
<dbReference type="PANTHER" id="PTHR46640">
    <property type="entry name" value="TRIACYLGLYCEROL LIPASE, PUTATIVE (AFU_ORTHOLOGUE AFUA_6G06510)-RELATED"/>
    <property type="match status" value="1"/>
</dbReference>
<dbReference type="InterPro" id="IPR029058">
    <property type="entry name" value="AB_hydrolase_fold"/>
</dbReference>